<comment type="caution">
    <text evidence="2">The sequence shown here is derived from an EMBL/GenBank/DDBJ whole genome shotgun (WGS) entry which is preliminary data.</text>
</comment>
<evidence type="ECO:0000313" key="2">
    <source>
        <dbReference type="EMBL" id="KAH0627762.1"/>
    </source>
</evidence>
<dbReference type="Gene3D" id="2.60.40.10">
    <property type="entry name" value="Immunoglobulins"/>
    <property type="match status" value="1"/>
</dbReference>
<dbReference type="InterPro" id="IPR013783">
    <property type="entry name" value="Ig-like_fold"/>
</dbReference>
<proteinExistence type="predicted"/>
<name>A0ABQ7TDG5_PHRPL</name>
<dbReference type="Proteomes" id="UP000826234">
    <property type="component" value="Unassembled WGS sequence"/>
</dbReference>
<dbReference type="EMBL" id="JAIPUX010000439">
    <property type="protein sequence ID" value="KAH0627762.1"/>
    <property type="molecule type" value="Genomic_DNA"/>
</dbReference>
<sequence>AYAGKEYIIQVAAKDNEIGTWSDWSVAVHATPWTEEPKHLTTEAQGADCKVAAHFEVSASRVAEIAIEFCLSIEHVLLRKTVQLGDYRKLLTWRLLSDAKSHLQVASGFMIKYPTKYAIALFNQSPLSDIVLGVLPVAEKEGTPQWEPSPEAATSLLPQWGEEHPSAESSRAAPSGVGPSEPPQSTGNLKPLEKQEQETQSEEPGKASSPHPQMWSPTKSLSKLTVRILAQNTFGNCKGPRASICCPDQGTYEQDGALI</sequence>
<keyword evidence="3" id="KW-1185">Reference proteome</keyword>
<evidence type="ECO:0000256" key="1">
    <source>
        <dbReference type="SAM" id="MobiDB-lite"/>
    </source>
</evidence>
<reference evidence="2 3" key="1">
    <citation type="journal article" date="2022" name="Gigascience">
        <title>A chromosome-level genome assembly and annotation of the desert horned lizard, Phrynosoma platyrhinos, provides insight into chromosomal rearrangements among reptiles.</title>
        <authorList>
            <person name="Koochekian N."/>
            <person name="Ascanio A."/>
            <person name="Farleigh K."/>
            <person name="Card D.C."/>
            <person name="Schield D.R."/>
            <person name="Castoe T.A."/>
            <person name="Jezkova T."/>
        </authorList>
    </citation>
    <scope>NUCLEOTIDE SEQUENCE [LARGE SCALE GENOMIC DNA]</scope>
    <source>
        <strain evidence="2">NK-2021</strain>
    </source>
</reference>
<accession>A0ABQ7TDG5</accession>
<feature type="region of interest" description="Disordered" evidence="1">
    <location>
        <begin position="161"/>
        <end position="218"/>
    </location>
</feature>
<gene>
    <name evidence="2" type="ORF">JD844_008053</name>
</gene>
<organism evidence="2 3">
    <name type="scientific">Phrynosoma platyrhinos</name>
    <name type="common">Desert horned lizard</name>
    <dbReference type="NCBI Taxonomy" id="52577"/>
    <lineage>
        <taxon>Eukaryota</taxon>
        <taxon>Metazoa</taxon>
        <taxon>Chordata</taxon>
        <taxon>Craniata</taxon>
        <taxon>Vertebrata</taxon>
        <taxon>Euteleostomi</taxon>
        <taxon>Lepidosauria</taxon>
        <taxon>Squamata</taxon>
        <taxon>Bifurcata</taxon>
        <taxon>Unidentata</taxon>
        <taxon>Episquamata</taxon>
        <taxon>Toxicofera</taxon>
        <taxon>Iguania</taxon>
        <taxon>Phrynosomatidae</taxon>
        <taxon>Phrynosomatinae</taxon>
        <taxon>Phrynosoma</taxon>
    </lineage>
</organism>
<feature type="non-terminal residue" evidence="2">
    <location>
        <position position="1"/>
    </location>
</feature>
<protein>
    <submittedName>
        <fullName evidence="2">Uncharacterized protein</fullName>
    </submittedName>
</protein>
<evidence type="ECO:0000313" key="3">
    <source>
        <dbReference type="Proteomes" id="UP000826234"/>
    </source>
</evidence>